<dbReference type="Proteomes" id="UP000554482">
    <property type="component" value="Unassembled WGS sequence"/>
</dbReference>
<evidence type="ECO:0000256" key="2">
    <source>
        <dbReference type="ARBA" id="ARBA00022771"/>
    </source>
</evidence>
<gene>
    <name evidence="4" type="ORF">FRX31_010841</name>
</gene>
<name>A0A7J6WRI5_THATH</name>
<keyword evidence="3" id="KW-0862">Zinc</keyword>
<organism evidence="4 5">
    <name type="scientific">Thalictrum thalictroides</name>
    <name type="common">Rue-anemone</name>
    <name type="synonym">Anemone thalictroides</name>
    <dbReference type="NCBI Taxonomy" id="46969"/>
    <lineage>
        <taxon>Eukaryota</taxon>
        <taxon>Viridiplantae</taxon>
        <taxon>Streptophyta</taxon>
        <taxon>Embryophyta</taxon>
        <taxon>Tracheophyta</taxon>
        <taxon>Spermatophyta</taxon>
        <taxon>Magnoliopsida</taxon>
        <taxon>Ranunculales</taxon>
        <taxon>Ranunculaceae</taxon>
        <taxon>Thalictroideae</taxon>
        <taxon>Thalictrum</taxon>
    </lineage>
</organism>
<dbReference type="SUPFAM" id="SSF52047">
    <property type="entry name" value="RNI-like"/>
    <property type="match status" value="1"/>
</dbReference>
<protein>
    <submittedName>
        <fullName evidence="4">Uncharacterized protein</fullName>
    </submittedName>
</protein>
<evidence type="ECO:0000313" key="5">
    <source>
        <dbReference type="Proteomes" id="UP000554482"/>
    </source>
</evidence>
<dbReference type="EMBL" id="JABWDY010011756">
    <property type="protein sequence ID" value="KAF5199573.1"/>
    <property type="molecule type" value="Genomic_DNA"/>
</dbReference>
<dbReference type="InterPro" id="IPR032675">
    <property type="entry name" value="LRR_dom_sf"/>
</dbReference>
<evidence type="ECO:0000256" key="1">
    <source>
        <dbReference type="ARBA" id="ARBA00022723"/>
    </source>
</evidence>
<dbReference type="OrthoDB" id="1413650at2759"/>
<evidence type="ECO:0000313" key="4">
    <source>
        <dbReference type="EMBL" id="KAF5199573.1"/>
    </source>
</evidence>
<dbReference type="AlphaFoldDB" id="A0A7J6WRI5"/>
<dbReference type="Gene3D" id="3.80.10.10">
    <property type="entry name" value="Ribonuclease Inhibitor"/>
    <property type="match status" value="1"/>
</dbReference>
<accession>A0A7J6WRI5</accession>
<dbReference type="SUPFAM" id="SSF57850">
    <property type="entry name" value="RING/U-box"/>
    <property type="match status" value="1"/>
</dbReference>
<sequence>MDLRIRGCPLTGLQPSLPPLLEKLTLATDVGVLKTSLPLLLHNNYPNLHYFEIYDSSQSSLPQGFNQLTSIRQLKFQDCLKLDFGPDYLKHLTILEELTIDHCPILAEKFRGEISSSSSHVYNISIWPKPINMNVHTGIECDNCEMKPIVGKRYKCKDCWHENICS</sequence>
<proteinExistence type="predicted"/>
<evidence type="ECO:0000256" key="3">
    <source>
        <dbReference type="ARBA" id="ARBA00022833"/>
    </source>
</evidence>
<keyword evidence="1" id="KW-0479">Metal-binding</keyword>
<dbReference type="InterPro" id="IPR043145">
    <property type="entry name" value="Znf_ZZ_sf"/>
</dbReference>
<keyword evidence="2" id="KW-0863">Zinc-finger</keyword>
<reference evidence="4 5" key="1">
    <citation type="submission" date="2020-06" db="EMBL/GenBank/DDBJ databases">
        <title>Transcriptomic and genomic resources for Thalictrum thalictroides and T. hernandezii: Facilitating candidate gene discovery in an emerging model plant lineage.</title>
        <authorList>
            <person name="Arias T."/>
            <person name="Riano-Pachon D.M."/>
            <person name="Di Stilio V.S."/>
        </authorList>
    </citation>
    <scope>NUCLEOTIDE SEQUENCE [LARGE SCALE GENOMIC DNA]</scope>
    <source>
        <strain evidence="5">cv. WT478/WT964</strain>
        <tissue evidence="4">Leaves</tissue>
    </source>
</reference>
<keyword evidence="5" id="KW-1185">Reference proteome</keyword>
<comment type="caution">
    <text evidence="4">The sequence shown here is derived from an EMBL/GenBank/DDBJ whole genome shotgun (WGS) entry which is preliminary data.</text>
</comment>
<dbReference type="Gene3D" id="3.30.60.90">
    <property type="match status" value="1"/>
</dbReference>
<dbReference type="GO" id="GO:0008270">
    <property type="term" value="F:zinc ion binding"/>
    <property type="evidence" value="ECO:0007669"/>
    <property type="project" value="UniProtKB-KW"/>
</dbReference>